<dbReference type="Proteomes" id="UP000013782">
    <property type="component" value="Unassembled WGS sequence"/>
</dbReference>
<dbReference type="SUPFAM" id="SSF109998">
    <property type="entry name" value="Triger factor/SurA peptide-binding domain-like"/>
    <property type="match status" value="1"/>
</dbReference>
<dbReference type="InterPro" id="IPR027304">
    <property type="entry name" value="Trigger_fact/SurA_dom_sf"/>
</dbReference>
<name>R2TB12_9ENTE</name>
<keyword evidence="3" id="KW-1185">Reference proteome</keyword>
<dbReference type="HOGENOM" id="CLU_955593_0_0_9"/>
<dbReference type="GO" id="GO:0003755">
    <property type="term" value="F:peptidyl-prolyl cis-trans isomerase activity"/>
    <property type="evidence" value="ECO:0007669"/>
    <property type="project" value="InterPro"/>
</dbReference>
<gene>
    <name evidence="2" type="ORF">UAU_00062</name>
</gene>
<dbReference type="RefSeq" id="WP_010755127.1">
    <property type="nucleotide sequence ID" value="NZ_ASWD01000002.1"/>
</dbReference>
<dbReference type="eggNOG" id="ENOG5032I3I">
    <property type="taxonomic scope" value="Bacteria"/>
</dbReference>
<evidence type="ECO:0000313" key="3">
    <source>
        <dbReference type="Proteomes" id="UP000013782"/>
    </source>
</evidence>
<evidence type="ECO:0000256" key="1">
    <source>
        <dbReference type="SAM" id="Coils"/>
    </source>
</evidence>
<dbReference type="Gene3D" id="3.10.50.40">
    <property type="match status" value="1"/>
</dbReference>
<feature type="coiled-coil region" evidence="1">
    <location>
        <begin position="61"/>
        <end position="111"/>
    </location>
</feature>
<dbReference type="Gene3D" id="1.10.4030.10">
    <property type="entry name" value="Porin chaperone SurA, peptide-binding domain"/>
    <property type="match status" value="1"/>
</dbReference>
<comment type="caution">
    <text evidence="2">The sequence shown here is derived from an EMBL/GenBank/DDBJ whole genome shotgun (WGS) entry which is preliminary data.</text>
</comment>
<dbReference type="OrthoDB" id="2195140at2"/>
<accession>R2TB12</accession>
<dbReference type="STRING" id="160454.RV10_GL004345"/>
<protein>
    <submittedName>
        <fullName evidence="2">Uncharacterized protein</fullName>
    </submittedName>
</protein>
<keyword evidence="1" id="KW-0175">Coiled coil</keyword>
<dbReference type="AlphaFoldDB" id="R2TB12"/>
<organism evidence="2 3">
    <name type="scientific">Enterococcus pallens ATCC BAA-351</name>
    <dbReference type="NCBI Taxonomy" id="1158607"/>
    <lineage>
        <taxon>Bacteria</taxon>
        <taxon>Bacillati</taxon>
        <taxon>Bacillota</taxon>
        <taxon>Bacilli</taxon>
        <taxon>Lactobacillales</taxon>
        <taxon>Enterococcaceae</taxon>
        <taxon>Enterococcus</taxon>
    </lineage>
</organism>
<reference evidence="2 3" key="1">
    <citation type="submission" date="2013-02" db="EMBL/GenBank/DDBJ databases">
        <title>The Genome Sequence of Enterococcus pallens BAA-351.</title>
        <authorList>
            <consortium name="The Broad Institute Genome Sequencing Platform"/>
            <consortium name="The Broad Institute Genome Sequencing Center for Infectious Disease"/>
            <person name="Earl A.M."/>
            <person name="Gilmore M.S."/>
            <person name="Lebreton F."/>
            <person name="Walker B."/>
            <person name="Young S.K."/>
            <person name="Zeng Q."/>
            <person name="Gargeya S."/>
            <person name="Fitzgerald M."/>
            <person name="Haas B."/>
            <person name="Abouelleil A."/>
            <person name="Alvarado L."/>
            <person name="Arachchi H.M."/>
            <person name="Berlin A.M."/>
            <person name="Chapman S.B."/>
            <person name="Dewar J."/>
            <person name="Goldberg J."/>
            <person name="Griggs A."/>
            <person name="Gujja S."/>
            <person name="Hansen M."/>
            <person name="Howarth C."/>
            <person name="Imamovic A."/>
            <person name="Larimer J."/>
            <person name="McCowan C."/>
            <person name="Murphy C."/>
            <person name="Neiman D."/>
            <person name="Pearson M."/>
            <person name="Priest M."/>
            <person name="Roberts A."/>
            <person name="Saif S."/>
            <person name="Shea T."/>
            <person name="Sisk P."/>
            <person name="Sykes S."/>
            <person name="Wortman J."/>
            <person name="Nusbaum C."/>
            <person name="Birren B."/>
        </authorList>
    </citation>
    <scope>NUCLEOTIDE SEQUENCE [LARGE SCALE GENOMIC DNA]</scope>
    <source>
        <strain evidence="2 3">ATCC BAA-351</strain>
    </source>
</reference>
<sequence>MKKFVSQKIKSKRNVVLLLGSLGIVLLIGVAFFREPWVLKVNDQAITEEEYAFYQKINPRLNEHELQKQIVEDKVQLQQAEKLGIKGAATYKQLTQELKKVNKENEKKLQKGQVVYGLKKYDLESFYPYSLSNTINKLKEKMRKDISDQAVKRYYQAHSEQFRTIDTKKLYRIRGPKQTLQALAAKEFSMDEIGSAKDVMVEETTLNEQSLRDWIKYREDELSDVVTLKAKTWSELFGTEAEAWGYYCMDSQGGTIQPLASVEESIRIQLEKENYQKQVKKWVEAARVERK</sequence>
<dbReference type="EMBL" id="AJAQ01000001">
    <property type="protein sequence ID" value="EOH97394.1"/>
    <property type="molecule type" value="Genomic_DNA"/>
</dbReference>
<evidence type="ECO:0000313" key="2">
    <source>
        <dbReference type="EMBL" id="EOH97394.1"/>
    </source>
</evidence>
<dbReference type="PATRIC" id="fig|1158607.3.peg.62"/>
<dbReference type="InterPro" id="IPR046357">
    <property type="entry name" value="PPIase_dom_sf"/>
</dbReference>
<proteinExistence type="predicted"/>